<dbReference type="InterPro" id="IPR036873">
    <property type="entry name" value="Rhodanese-like_dom_sf"/>
</dbReference>
<accession>A0A6C0HG18</accession>
<dbReference type="AlphaFoldDB" id="A0A6C0HG18"/>
<evidence type="ECO:0000313" key="1">
    <source>
        <dbReference type="EMBL" id="QHT79542.1"/>
    </source>
</evidence>
<evidence type="ECO:0008006" key="2">
    <source>
        <dbReference type="Google" id="ProtNLM"/>
    </source>
</evidence>
<reference evidence="1" key="1">
    <citation type="journal article" date="2020" name="Nature">
        <title>Giant virus diversity and host interactions through global metagenomics.</title>
        <authorList>
            <person name="Schulz F."/>
            <person name="Roux S."/>
            <person name="Paez-Espino D."/>
            <person name="Jungbluth S."/>
            <person name="Walsh D.A."/>
            <person name="Denef V.J."/>
            <person name="McMahon K.D."/>
            <person name="Konstantinidis K.T."/>
            <person name="Eloe-Fadrosh E.A."/>
            <person name="Kyrpides N.C."/>
            <person name="Woyke T."/>
        </authorList>
    </citation>
    <scope>NUCLEOTIDE SEQUENCE</scope>
    <source>
        <strain evidence="1">GVMAG-M-3300023184-101</strain>
    </source>
</reference>
<name>A0A6C0HG18_9ZZZZ</name>
<dbReference type="SUPFAM" id="SSF52821">
    <property type="entry name" value="Rhodanese/Cell cycle control phosphatase"/>
    <property type="match status" value="1"/>
</dbReference>
<protein>
    <recommendedName>
        <fullName evidence="2">Rhodanese domain-containing protein</fullName>
    </recommendedName>
</protein>
<sequence>MGNSSSTIIKNINFEDVQYAINDTTSIIINTLEETNQKCLIKGTIAIDKEVAFLNTQLAKDKSIRILIYGMNACDISPVKKYDQLISIGFYNVYIYCGGLFEWLLLQDIYGKELFPITTSIAKESDILNYKGRCYFNVKMLQHF</sequence>
<organism evidence="1">
    <name type="scientific">viral metagenome</name>
    <dbReference type="NCBI Taxonomy" id="1070528"/>
    <lineage>
        <taxon>unclassified sequences</taxon>
        <taxon>metagenomes</taxon>
        <taxon>organismal metagenomes</taxon>
    </lineage>
</organism>
<proteinExistence type="predicted"/>
<dbReference type="EMBL" id="MN739950">
    <property type="protein sequence ID" value="QHT79542.1"/>
    <property type="molecule type" value="Genomic_DNA"/>
</dbReference>